<evidence type="ECO:0000313" key="1">
    <source>
        <dbReference type="EMBL" id="EEG49089.1"/>
    </source>
</evidence>
<accession>C0CMD5</accession>
<dbReference type="HOGENOM" id="CLU_2858764_0_0_9"/>
<name>C0CMD5_BLAHS</name>
<comment type="caution">
    <text evidence="1">The sequence shown here is derived from an EMBL/GenBank/DDBJ whole genome shotgun (WGS) entry which is preliminary data.</text>
</comment>
<sequence length="64" mass="7298">MVTEHKIAIGSGKFEPSKINEKYAPNIITSAWAKFTKNRTPYTILYPNAIRANTDPKVIPFTRF</sequence>
<gene>
    <name evidence="1" type="ORF">RUMHYD_02017</name>
</gene>
<reference evidence="1 2" key="1">
    <citation type="submission" date="2009-01" db="EMBL/GenBank/DDBJ databases">
        <authorList>
            <person name="Fulton L."/>
            <person name="Clifton S."/>
            <person name="Fulton B."/>
            <person name="Xu J."/>
            <person name="Minx P."/>
            <person name="Pepin K.H."/>
            <person name="Johnson M."/>
            <person name="Bhonagiri V."/>
            <person name="Nash W.E."/>
            <person name="Mardis E.R."/>
            <person name="Wilson R.K."/>
        </authorList>
    </citation>
    <scope>NUCLEOTIDE SEQUENCE [LARGE SCALE GENOMIC DNA]</scope>
    <source>
        <strain evidence="2">DSM 10507 / JCM 14656 / S5a33</strain>
    </source>
</reference>
<dbReference type="Proteomes" id="UP000003100">
    <property type="component" value="Unassembled WGS sequence"/>
</dbReference>
<dbReference type="EMBL" id="ACBZ01000102">
    <property type="protein sequence ID" value="EEG49089.1"/>
    <property type="molecule type" value="Genomic_DNA"/>
</dbReference>
<evidence type="ECO:0000313" key="2">
    <source>
        <dbReference type="Proteomes" id="UP000003100"/>
    </source>
</evidence>
<dbReference type="AlphaFoldDB" id="C0CMD5"/>
<protein>
    <submittedName>
        <fullName evidence="1">Uncharacterized protein</fullName>
    </submittedName>
</protein>
<reference evidence="1 2" key="2">
    <citation type="submission" date="2009-02" db="EMBL/GenBank/DDBJ databases">
        <title>Draft genome sequence of Blautia hydrogenotrophica DSM 10507 (Ruminococcus hydrogenotrophicus DSM 10507).</title>
        <authorList>
            <person name="Sudarsanam P."/>
            <person name="Ley R."/>
            <person name="Guruge J."/>
            <person name="Turnbaugh P.J."/>
            <person name="Mahowald M."/>
            <person name="Liep D."/>
            <person name="Gordon J."/>
        </authorList>
    </citation>
    <scope>NUCLEOTIDE SEQUENCE [LARGE SCALE GENOMIC DNA]</scope>
    <source>
        <strain evidence="2">DSM 10507 / JCM 14656 / S5a33</strain>
    </source>
</reference>
<organism evidence="1 2">
    <name type="scientific">Blautia hydrogenotrophica (strain DSM 10507 / JCM 14656 / S5a33)</name>
    <name type="common">Ruminococcus hydrogenotrophicus</name>
    <dbReference type="NCBI Taxonomy" id="476272"/>
    <lineage>
        <taxon>Bacteria</taxon>
        <taxon>Bacillati</taxon>
        <taxon>Bacillota</taxon>
        <taxon>Clostridia</taxon>
        <taxon>Lachnospirales</taxon>
        <taxon>Lachnospiraceae</taxon>
        <taxon>Blautia</taxon>
    </lineage>
</organism>
<keyword evidence="2" id="KW-1185">Reference proteome</keyword>
<proteinExistence type="predicted"/>